<dbReference type="EMBL" id="LSSL01001934">
    <property type="protein sequence ID" value="OLY82075.1"/>
    <property type="molecule type" value="Genomic_DNA"/>
</dbReference>
<keyword evidence="5" id="KW-1185">Reference proteome</keyword>
<reference evidence="4 5" key="1">
    <citation type="journal article" date="2016" name="Mol. Biol. Evol.">
        <title>Genome-Wide Survey of Gut Fungi (Harpellales) Reveals the First Horizontally Transferred Ubiquitin Gene from a Mosquito Host.</title>
        <authorList>
            <person name="Wang Y."/>
            <person name="White M.M."/>
            <person name="Kvist S."/>
            <person name="Moncalvo J.M."/>
        </authorList>
    </citation>
    <scope>NUCLEOTIDE SEQUENCE [LARGE SCALE GENOMIC DNA]</scope>
    <source>
        <strain evidence="4 5">ALG-7-W6</strain>
    </source>
</reference>
<evidence type="ECO:0000256" key="1">
    <source>
        <dbReference type="ARBA" id="ARBA00007677"/>
    </source>
</evidence>
<evidence type="ECO:0000256" key="2">
    <source>
        <dbReference type="ARBA" id="ARBA00022679"/>
    </source>
</evidence>
<proteinExistence type="inferred from homology"/>
<dbReference type="OrthoDB" id="439943at2759"/>
<evidence type="ECO:0000313" key="4">
    <source>
        <dbReference type="EMBL" id="OLY82075.1"/>
    </source>
</evidence>
<accession>A0A1R0GZ00</accession>
<feature type="transmembrane region" description="Helical" evidence="3">
    <location>
        <begin position="6"/>
        <end position="23"/>
    </location>
</feature>
<dbReference type="PANTHER" id="PTHR31121:SF2">
    <property type="entry name" value="MANNOSYLTRANSFERASE KTR5-RELATED"/>
    <property type="match status" value="1"/>
</dbReference>
<keyword evidence="3" id="KW-1133">Transmembrane helix</keyword>
<keyword evidence="4" id="KW-0328">Glycosyltransferase</keyword>
<keyword evidence="2 4" id="KW-0808">Transferase</keyword>
<dbReference type="Gene3D" id="3.90.550.10">
    <property type="entry name" value="Spore Coat Polysaccharide Biosynthesis Protein SpsA, Chain A"/>
    <property type="match status" value="1"/>
</dbReference>
<dbReference type="PANTHER" id="PTHR31121">
    <property type="entry name" value="ALPHA-1,2 MANNOSYLTRANSFERASE KTR1"/>
    <property type="match status" value="1"/>
</dbReference>
<dbReference type="Pfam" id="PF01793">
    <property type="entry name" value="Glyco_transf_15"/>
    <property type="match status" value="1"/>
</dbReference>
<sequence>MASSNYFSTLMLGIAVLVCIIIMKLDYVYTVDDEGLPKGKSMQDQVSKIPNIQKKPDFNYQGNLDFPYAYVDLFRERNENNYDELSSIKEWKPKDPPKDNSSFRDFFSNPIYRELSENEMLISKDSSGTPIVNIEEYRNVIYNKSYSNESHRWEEEIAPFVWRFKGQKPTNDTITILPRKESAVILILVRNSELKEMIYTMERFERSFNSRYNYPYVFLNDVPFNFKFISNILKYTSSNVSFGLVPKAHWSIPPNINDSILKQSLQQLKMNGVAYGDSQSYRHMCRFYSGFFYKHPLLQQFEYYWRIEPDVDYFCEINYDPFSFMKKNNKLYSFVISIKELPTTIYSLWKNTLLYGTTHNVTSYMLDFFASKNGNYNLCHFWSNFEIASFGFYRTKEYQSYFDFLDKTGNFFYERWGDAPVHSLAAGLFLKPSQIHFFNDIGYRHDDFYHCPNQKPFLSSQSDKLDSIPSEKLLVNESDEEIITESRDKSHSDSIRDEYNNISKEELECPSNVCKCPLNAFVIDDVSFSCLPKYKKYKSTIWTPDVFRKKLDDHIKNNHFKYPDMLHVFVDQRKWRDYTIY</sequence>
<dbReference type="GO" id="GO:0000026">
    <property type="term" value="F:alpha-1,2-mannosyltransferase activity"/>
    <property type="evidence" value="ECO:0007669"/>
    <property type="project" value="TreeGrafter"/>
</dbReference>
<dbReference type="SUPFAM" id="SSF53448">
    <property type="entry name" value="Nucleotide-diphospho-sugar transferases"/>
    <property type="match status" value="1"/>
</dbReference>
<dbReference type="STRING" id="133383.A0A1R0GZ00"/>
<gene>
    <name evidence="4" type="ORF">AYI68_g3811</name>
</gene>
<comment type="caution">
    <text evidence="4">The sequence shown here is derived from an EMBL/GenBank/DDBJ whole genome shotgun (WGS) entry which is preliminary data.</text>
</comment>
<evidence type="ECO:0000256" key="3">
    <source>
        <dbReference type="SAM" id="Phobius"/>
    </source>
</evidence>
<dbReference type="FunFam" id="3.90.550.10:FF:000051">
    <property type="entry name" value="Alpha-1,2-mannosyltransferase (Ktr4)"/>
    <property type="match status" value="1"/>
</dbReference>
<dbReference type="AlphaFoldDB" id="A0A1R0GZ00"/>
<keyword evidence="3" id="KW-0472">Membrane</keyword>
<protein>
    <submittedName>
        <fullName evidence="4">O-glycoside alpha-1,2-mannosyltransferase omh1</fullName>
    </submittedName>
</protein>
<keyword evidence="3" id="KW-0812">Transmembrane</keyword>
<dbReference type="GO" id="GO:0000032">
    <property type="term" value="P:cell wall mannoprotein biosynthetic process"/>
    <property type="evidence" value="ECO:0007669"/>
    <property type="project" value="TreeGrafter"/>
</dbReference>
<dbReference type="GO" id="GO:0006487">
    <property type="term" value="P:protein N-linked glycosylation"/>
    <property type="evidence" value="ECO:0007669"/>
    <property type="project" value="TreeGrafter"/>
</dbReference>
<comment type="similarity">
    <text evidence="1">Belongs to the glycosyltransferase 15 family.</text>
</comment>
<dbReference type="GO" id="GO:0005794">
    <property type="term" value="C:Golgi apparatus"/>
    <property type="evidence" value="ECO:0007669"/>
    <property type="project" value="TreeGrafter"/>
</dbReference>
<evidence type="ECO:0000313" key="5">
    <source>
        <dbReference type="Proteomes" id="UP000187455"/>
    </source>
</evidence>
<organism evidence="4 5">
    <name type="scientific">Smittium mucronatum</name>
    <dbReference type="NCBI Taxonomy" id="133383"/>
    <lineage>
        <taxon>Eukaryota</taxon>
        <taxon>Fungi</taxon>
        <taxon>Fungi incertae sedis</taxon>
        <taxon>Zoopagomycota</taxon>
        <taxon>Kickxellomycotina</taxon>
        <taxon>Harpellomycetes</taxon>
        <taxon>Harpellales</taxon>
        <taxon>Legeriomycetaceae</taxon>
        <taxon>Smittium</taxon>
    </lineage>
</organism>
<dbReference type="Proteomes" id="UP000187455">
    <property type="component" value="Unassembled WGS sequence"/>
</dbReference>
<name>A0A1R0GZ00_9FUNG</name>
<dbReference type="GO" id="GO:0016020">
    <property type="term" value="C:membrane"/>
    <property type="evidence" value="ECO:0007669"/>
    <property type="project" value="InterPro"/>
</dbReference>
<dbReference type="InterPro" id="IPR029044">
    <property type="entry name" value="Nucleotide-diphossugar_trans"/>
</dbReference>
<dbReference type="InterPro" id="IPR002685">
    <property type="entry name" value="Glyco_trans_15"/>
</dbReference>